<evidence type="ECO:0000259" key="11">
    <source>
        <dbReference type="PROSITE" id="PS50056"/>
    </source>
</evidence>
<dbReference type="InterPro" id="IPR018980">
    <property type="entry name" value="FERM_PH-like_C"/>
</dbReference>
<dbReference type="InterPro" id="IPR035963">
    <property type="entry name" value="FERM_2"/>
</dbReference>
<keyword evidence="7" id="KW-0206">Cytoskeleton</keyword>
<dbReference type="Gene3D" id="2.30.29.30">
    <property type="entry name" value="Pleckstrin-homology domain (PH domain)/Phosphotyrosine-binding domain (PTB)"/>
    <property type="match status" value="1"/>
</dbReference>
<feature type="domain" description="FERM" evidence="12">
    <location>
        <begin position="21"/>
        <end position="354"/>
    </location>
</feature>
<feature type="domain" description="Tyrosine specific protein phosphatases" evidence="11">
    <location>
        <begin position="1233"/>
        <end position="1314"/>
    </location>
</feature>
<dbReference type="InterPro" id="IPR029071">
    <property type="entry name" value="Ubiquitin-like_domsf"/>
</dbReference>
<feature type="domain" description="Tyrosine-protein phosphatase" evidence="10">
    <location>
        <begin position="1052"/>
        <end position="1323"/>
    </location>
</feature>
<name>Q4RR12_TETNG</name>
<dbReference type="FunFam" id="3.10.20.90:FF:000039">
    <property type="entry name" value="Tyrosine-protein phosphatase non-receptor type"/>
    <property type="match status" value="1"/>
</dbReference>
<dbReference type="Gene3D" id="1.20.80.10">
    <property type="match status" value="1"/>
</dbReference>
<feature type="compositionally biased region" description="Polar residues" evidence="9">
    <location>
        <begin position="636"/>
        <end position="653"/>
    </location>
</feature>
<dbReference type="PANTHER" id="PTHR45706">
    <property type="entry name" value="TYROSINE-PROTEIN PHOSPHATASE"/>
    <property type="match status" value="1"/>
</dbReference>
<feature type="region of interest" description="Disordered" evidence="9">
    <location>
        <begin position="789"/>
        <end position="811"/>
    </location>
</feature>
<accession>Q4RR12</accession>
<dbReference type="InterPro" id="IPR014392">
    <property type="entry name" value="PTP_non-rcpt_14/21"/>
</dbReference>
<dbReference type="Pfam" id="PF00373">
    <property type="entry name" value="FERM_M"/>
    <property type="match status" value="1"/>
</dbReference>
<feature type="compositionally biased region" description="Basic and acidic residues" evidence="9">
    <location>
        <begin position="960"/>
        <end position="970"/>
    </location>
</feature>
<evidence type="ECO:0000313" key="13">
    <source>
        <dbReference type="EMBL" id="CAG09170.1"/>
    </source>
</evidence>
<dbReference type="InterPro" id="IPR029021">
    <property type="entry name" value="Prot-tyrosine_phosphatase-like"/>
</dbReference>
<feature type="region of interest" description="Disordered" evidence="9">
    <location>
        <begin position="387"/>
        <end position="421"/>
    </location>
</feature>
<evidence type="ECO:0000259" key="10">
    <source>
        <dbReference type="PROSITE" id="PS50055"/>
    </source>
</evidence>
<proteinExistence type="inferred from homology"/>
<feature type="region of interest" description="Disordered" evidence="9">
    <location>
        <begin position="672"/>
        <end position="691"/>
    </location>
</feature>
<feature type="compositionally biased region" description="Pro residues" evidence="9">
    <location>
        <begin position="865"/>
        <end position="877"/>
    </location>
</feature>
<dbReference type="SUPFAM" id="SSF50729">
    <property type="entry name" value="PH domain-like"/>
    <property type="match status" value="1"/>
</dbReference>
<dbReference type="CDD" id="cd17191">
    <property type="entry name" value="FERM_F1_PTPN14"/>
    <property type="match status" value="1"/>
</dbReference>
<dbReference type="FunFam" id="3.90.190.10:FF:000030">
    <property type="entry name" value="Tyrosine-protein phosphatase non-receptor type"/>
    <property type="match status" value="1"/>
</dbReference>
<evidence type="ECO:0000259" key="12">
    <source>
        <dbReference type="PROSITE" id="PS50057"/>
    </source>
</evidence>
<feature type="region of interest" description="Disordered" evidence="9">
    <location>
        <begin position="580"/>
        <end position="653"/>
    </location>
</feature>
<dbReference type="Pfam" id="PF09379">
    <property type="entry name" value="FERM_N"/>
    <property type="match status" value="1"/>
</dbReference>
<keyword evidence="5" id="KW-0378">Hydrolase</keyword>
<dbReference type="Pfam" id="PF00102">
    <property type="entry name" value="Y_phosphatase"/>
    <property type="match status" value="1"/>
</dbReference>
<dbReference type="SUPFAM" id="SSF52799">
    <property type="entry name" value="(Phosphotyrosine protein) phosphatases II"/>
    <property type="match status" value="1"/>
</dbReference>
<feature type="compositionally biased region" description="Polar residues" evidence="9">
    <location>
        <begin position="594"/>
        <end position="604"/>
    </location>
</feature>
<dbReference type="InterPro" id="IPR019748">
    <property type="entry name" value="FERM_central"/>
</dbReference>
<evidence type="ECO:0000256" key="5">
    <source>
        <dbReference type="ARBA" id="ARBA00022801"/>
    </source>
</evidence>
<gene>
    <name evidence="13" type="ORF">GSTENG00030370001</name>
</gene>
<comment type="similarity">
    <text evidence="2">Belongs to the protein-tyrosine phosphatase family. Non-receptor class subfamily.</text>
</comment>
<dbReference type="FunFam" id="1.20.80.10:FF:000014">
    <property type="entry name" value="Tyrosine-protein phosphatase non-receptor type"/>
    <property type="match status" value="1"/>
</dbReference>
<dbReference type="InterPro" id="IPR016130">
    <property type="entry name" value="Tyr_Pase_AS"/>
</dbReference>
<dbReference type="InterPro" id="IPR011993">
    <property type="entry name" value="PH-like_dom_sf"/>
</dbReference>
<dbReference type="CDD" id="cd14599">
    <property type="entry name" value="PTPc-N14"/>
    <property type="match status" value="1"/>
</dbReference>
<sequence>MPFRLKLRRTRRYNVLSKNYFVTRIRLLDGNVIECTLSVESTGQECLEAVAQRLELRETHYFGLWFNGKTQAPAHRWVELEKPLKKQLDKFGNEPLLFFGVMFYVPNVSQLEQEATRAAWTHPGLRVMVARRYQYYLQVKKEVLDGRLHCAVEQGIRLAGLAVQADFGDFTQFMSQDFLREYVLFPVNWPTGDEVLEEWTKKVAEEHKSHWYFQLRADVKHEDARCVCVCVCVHGGSSLPSRMQAAEAELLYIKEVEKLDGFGQETFPAKDNYTNDIFIGVSFIGVFVKHRNGRSIMLHKWKDIGTVAHNKSAITVEITSRDDTIIFHMVTVLSGAHTHTHVLTRVARVAVGSETLLDIAVTPVSCFPGCAFVCRRIWKWPSTSLAFSPPGTSSTNRTRSVQNPLTRRHRSEEDPPGPIASLWPQAVTISTKHKRAERDRDVDSIFHDDPYYKSETSLDRCPVDFPFRNGTVPNGSMYSSPSLSSLNHSQTFVPPSPMSSNLSIPGSELMRPDYIPSHRHSAIIAPSYRPTPEYDAVMRQKRRMLPAHHDLHSQSLRSLNISNSCAYRQPEALVYSQPEMRDRGPYHGHGPSPGQYTPQISYSKPVSHGPHQGGPANSPGPCHAPSVNGGVEGAGSSISHTVSTPELANNKQQGANLGNYAATANMLRNHMSRPPPPYPSSHFRPATSTPDLASHRHRCISGSSPELVTRMVQLSVKTFQPDSSAVVHQSLQEVSEPLTVAAKHRSTLGKRHSMEVISSMRGGGGGVEGLMMKSINGPLHRRNTLREHMAAPNPPEAPVAAPGPSGPYQHQKTLSNATMLIHSSESEEEDEEEEERPELDVQIPGLNEDISISAQLQAALAKLPNKPPPDYPGPPKPQNNAQIRTHIHSHKHAHHLNHGQGPQTHQGPVDPNQDQGRGHDSPQTPSGPAGGGSGTLTRGDQSGVNGSVLGPSISEPDLTSVKERVRKEPVKERPVSEMFSLEDSIVEREIAQRTLERQKMSVDSLKRPLMMAALNGLYVARMPVPESPAEDGTKATDERCKTLELKLEEERVFTEYERVPKKSVDCVLTTATLPENVERNRFRDVVPYEENRVELVPNKENNTGYINASHIKVMIRGEEWHYIATQGPLANTCADFWQMVWEQGVNVIAMVTAEEEGGRSKSHRYWPKLGSKHNSATHGKFKVTTKFRTDSGCYATTGLKVKHLLSGQERTVWHLQYTDWPEQGCPEYVQGFLSYLEEIQSVRRHTNSMLDTSKSLNPPVVVHCSAGVGRTGVVILTELMISCLEHNEPVEVPTMLSELRQQRMLMVQTISQYKFVYQVLIQFLKNSRLI</sequence>
<dbReference type="InterPro" id="IPR000242">
    <property type="entry name" value="PTP_cat"/>
</dbReference>
<dbReference type="PROSITE" id="PS50057">
    <property type="entry name" value="FERM_3"/>
    <property type="match status" value="1"/>
</dbReference>
<dbReference type="InterPro" id="IPR018979">
    <property type="entry name" value="FERM_N"/>
</dbReference>
<dbReference type="GO" id="GO:0004725">
    <property type="term" value="F:protein tyrosine phosphatase activity"/>
    <property type="evidence" value="ECO:0007669"/>
    <property type="project" value="UniProtKB-EC"/>
</dbReference>
<feature type="active site" description="Phosphocysteine intermediate" evidence="8">
    <location>
        <position position="1264"/>
    </location>
</feature>
<evidence type="ECO:0000256" key="8">
    <source>
        <dbReference type="PIRSR" id="PIRSR000934-1"/>
    </source>
</evidence>
<organism evidence="13">
    <name type="scientific">Tetraodon nigroviridis</name>
    <name type="common">Spotted green pufferfish</name>
    <name type="synonym">Chelonodon nigroviridis</name>
    <dbReference type="NCBI Taxonomy" id="99883"/>
    <lineage>
        <taxon>Eukaryota</taxon>
        <taxon>Metazoa</taxon>
        <taxon>Chordata</taxon>
        <taxon>Craniata</taxon>
        <taxon>Vertebrata</taxon>
        <taxon>Euteleostomi</taxon>
        <taxon>Actinopterygii</taxon>
        <taxon>Neopterygii</taxon>
        <taxon>Teleostei</taxon>
        <taxon>Neoteleostei</taxon>
        <taxon>Acanthomorphata</taxon>
        <taxon>Eupercaria</taxon>
        <taxon>Tetraodontiformes</taxon>
        <taxon>Tetradontoidea</taxon>
        <taxon>Tetraodontidae</taxon>
        <taxon>Tetraodon</taxon>
    </lineage>
</organism>
<dbReference type="GO" id="GO:0001946">
    <property type="term" value="P:lymphangiogenesis"/>
    <property type="evidence" value="ECO:0007669"/>
    <property type="project" value="TreeGrafter"/>
</dbReference>
<evidence type="ECO:0000256" key="9">
    <source>
        <dbReference type="SAM" id="MobiDB-lite"/>
    </source>
</evidence>
<dbReference type="InterPro" id="IPR000387">
    <property type="entry name" value="Tyr_Pase_dom"/>
</dbReference>
<dbReference type="PROSITE" id="PS00660">
    <property type="entry name" value="FERM_1"/>
    <property type="match status" value="1"/>
</dbReference>
<reference evidence="13" key="1">
    <citation type="journal article" date="2004" name="Nature">
        <title>Genome duplication in the teleost fish Tetraodon nigroviridis reveals the early vertebrate proto-karyotype.</title>
        <authorList>
            <person name="Jaillon O."/>
            <person name="Aury J.-M."/>
            <person name="Brunet F."/>
            <person name="Petit J.-L."/>
            <person name="Stange-Thomann N."/>
            <person name="Mauceli E."/>
            <person name="Bouneau L."/>
            <person name="Fischer C."/>
            <person name="Ozouf-Costaz C."/>
            <person name="Bernot A."/>
            <person name="Nicaud S."/>
            <person name="Jaffe D."/>
            <person name="Fisher S."/>
            <person name="Lutfalla G."/>
            <person name="Dossat C."/>
            <person name="Segurens B."/>
            <person name="Dasilva C."/>
            <person name="Salanoubat M."/>
            <person name="Levy M."/>
            <person name="Boudet N."/>
            <person name="Castellano S."/>
            <person name="Anthouard V."/>
            <person name="Jubin C."/>
            <person name="Castelli V."/>
            <person name="Katinka M."/>
            <person name="Vacherie B."/>
            <person name="Biemont C."/>
            <person name="Skalli Z."/>
            <person name="Cattolico L."/>
            <person name="Poulain J."/>
            <person name="De Berardinis V."/>
            <person name="Cruaud C."/>
            <person name="Duprat S."/>
            <person name="Brottier P."/>
            <person name="Coutanceau J.-P."/>
            <person name="Gouzy J."/>
            <person name="Parra G."/>
            <person name="Lardier G."/>
            <person name="Chapple C."/>
            <person name="McKernan K.J."/>
            <person name="McEwan P."/>
            <person name="Bosak S."/>
            <person name="Kellis M."/>
            <person name="Volff J.-N."/>
            <person name="Guigo R."/>
            <person name="Zody M.C."/>
            <person name="Mesirov J."/>
            <person name="Lindblad-Toh K."/>
            <person name="Birren B."/>
            <person name="Nusbaum C."/>
            <person name="Kahn D."/>
            <person name="Robinson-Rechavi M."/>
            <person name="Laudet V."/>
            <person name="Schachter V."/>
            <person name="Quetier F."/>
            <person name="Saurin W."/>
            <person name="Scarpelli C."/>
            <person name="Wincker P."/>
            <person name="Lander E.S."/>
            <person name="Weissenbach J."/>
            <person name="Roest Crollius H."/>
        </authorList>
    </citation>
    <scope>NUCLEOTIDE SEQUENCE [LARGE SCALE GENOMIC DNA]</scope>
</reference>
<dbReference type="PROSITE" id="PS00383">
    <property type="entry name" value="TYR_PHOSPHATASE_1"/>
    <property type="match status" value="1"/>
</dbReference>
<dbReference type="InterPro" id="IPR014352">
    <property type="entry name" value="FERM/acyl-CoA-bd_prot_sf"/>
</dbReference>
<dbReference type="CDD" id="cd14473">
    <property type="entry name" value="FERM_B-lobe"/>
    <property type="match status" value="1"/>
</dbReference>
<feature type="non-terminal residue" evidence="13">
    <location>
        <position position="1330"/>
    </location>
</feature>
<dbReference type="SMART" id="SM00404">
    <property type="entry name" value="PTPc_motif"/>
    <property type="match status" value="1"/>
</dbReference>
<dbReference type="OrthoDB" id="10012364at2759"/>
<evidence type="ECO:0000256" key="6">
    <source>
        <dbReference type="ARBA" id="ARBA00022912"/>
    </source>
</evidence>
<dbReference type="Gene3D" id="3.90.190.10">
    <property type="entry name" value="Protein tyrosine phosphatase superfamily"/>
    <property type="match status" value="1"/>
</dbReference>
<dbReference type="GO" id="GO:0005856">
    <property type="term" value="C:cytoskeleton"/>
    <property type="evidence" value="ECO:0007669"/>
    <property type="project" value="UniProtKB-SubCell"/>
</dbReference>
<dbReference type="SUPFAM" id="SSF54236">
    <property type="entry name" value="Ubiquitin-like"/>
    <property type="match status" value="1"/>
</dbReference>
<dbReference type="KEGG" id="tng:GSTEN00030370G001"/>
<protein>
    <recommendedName>
        <fullName evidence="3">protein-tyrosine-phosphatase</fullName>
        <ecNumber evidence="3">3.1.3.48</ecNumber>
    </recommendedName>
</protein>
<evidence type="ECO:0000256" key="1">
    <source>
        <dbReference type="ARBA" id="ARBA00004245"/>
    </source>
</evidence>
<evidence type="ECO:0000256" key="2">
    <source>
        <dbReference type="ARBA" id="ARBA00009649"/>
    </source>
</evidence>
<keyword evidence="4" id="KW-0963">Cytoplasm</keyword>
<feature type="compositionally biased region" description="Basic residues" evidence="9">
    <location>
        <begin position="888"/>
        <end position="897"/>
    </location>
</feature>
<feature type="compositionally biased region" description="Polar residues" evidence="9">
    <location>
        <begin position="387"/>
        <end position="405"/>
    </location>
</feature>
<dbReference type="InterPro" id="IPR019749">
    <property type="entry name" value="Band_41_domain"/>
</dbReference>
<keyword evidence="6" id="KW-0904">Protein phosphatase</keyword>
<dbReference type="InterPro" id="IPR019747">
    <property type="entry name" value="FERM_CS"/>
</dbReference>
<dbReference type="Gene3D" id="3.10.20.90">
    <property type="entry name" value="Phosphatidylinositol 3-kinase Catalytic Subunit, Chain A, domain 1"/>
    <property type="match status" value="1"/>
</dbReference>
<feature type="region of interest" description="Disordered" evidence="9">
    <location>
        <begin position="862"/>
        <end position="881"/>
    </location>
</feature>
<comment type="subcellular location">
    <subcellularLocation>
        <location evidence="1">Cytoplasm</location>
        <location evidence="1">Cytoskeleton</location>
    </subcellularLocation>
</comment>
<dbReference type="PROSITE" id="PS50055">
    <property type="entry name" value="TYR_PHOSPHATASE_PTP"/>
    <property type="match status" value="1"/>
</dbReference>
<reference evidence="13" key="2">
    <citation type="submission" date="2004-02" db="EMBL/GenBank/DDBJ databases">
        <authorList>
            <consortium name="Genoscope"/>
            <consortium name="Whitehead Institute Centre for Genome Research"/>
        </authorList>
    </citation>
    <scope>NUCLEOTIDE SEQUENCE</scope>
</reference>
<dbReference type="PIRSF" id="PIRSF000934">
    <property type="entry name" value="Tyr-Ptase_nr14"/>
    <property type="match status" value="1"/>
</dbReference>
<dbReference type="EMBL" id="CAAE01015003">
    <property type="protein sequence ID" value="CAG09170.1"/>
    <property type="molecule type" value="Genomic_DNA"/>
</dbReference>
<dbReference type="SUPFAM" id="SSF47031">
    <property type="entry name" value="Second domain of FERM"/>
    <property type="match status" value="1"/>
</dbReference>
<dbReference type="SMART" id="SM00295">
    <property type="entry name" value="B41"/>
    <property type="match status" value="1"/>
</dbReference>
<dbReference type="InterPro" id="IPR003595">
    <property type="entry name" value="Tyr_Pase_cat"/>
</dbReference>
<dbReference type="SMART" id="SM01196">
    <property type="entry name" value="FERM_C"/>
    <property type="match status" value="1"/>
</dbReference>
<dbReference type="EC" id="3.1.3.48" evidence="3"/>
<evidence type="ECO:0000256" key="4">
    <source>
        <dbReference type="ARBA" id="ARBA00022490"/>
    </source>
</evidence>
<dbReference type="PROSITE" id="PS50056">
    <property type="entry name" value="TYR_PHOSPHATASE_2"/>
    <property type="match status" value="1"/>
</dbReference>
<dbReference type="InterPro" id="IPR000299">
    <property type="entry name" value="FERM_domain"/>
</dbReference>
<feature type="compositionally biased region" description="Low complexity" evidence="9">
    <location>
        <begin position="798"/>
        <end position="807"/>
    </location>
</feature>
<feature type="region of interest" description="Disordered" evidence="9">
    <location>
        <begin position="888"/>
        <end position="970"/>
    </location>
</feature>
<dbReference type="PRINTS" id="PR00935">
    <property type="entry name" value="BAND41"/>
</dbReference>
<dbReference type="GO" id="GO:0005737">
    <property type="term" value="C:cytoplasm"/>
    <property type="evidence" value="ECO:0007669"/>
    <property type="project" value="TreeGrafter"/>
</dbReference>
<evidence type="ECO:0000256" key="3">
    <source>
        <dbReference type="ARBA" id="ARBA00013064"/>
    </source>
</evidence>
<dbReference type="SMART" id="SM00194">
    <property type="entry name" value="PTPc"/>
    <property type="match status" value="1"/>
</dbReference>
<dbReference type="PRINTS" id="PR00700">
    <property type="entry name" value="PRTYPHPHTASE"/>
</dbReference>
<dbReference type="PANTHER" id="PTHR45706:SF6">
    <property type="entry name" value="TYROSINE-PROTEIN PHOSPHATASE NON-RECEPTOR TYPE 14"/>
    <property type="match status" value="1"/>
</dbReference>
<evidence type="ECO:0000256" key="7">
    <source>
        <dbReference type="ARBA" id="ARBA00023212"/>
    </source>
</evidence>